<keyword evidence="1" id="KW-0051">Antiviral defense</keyword>
<dbReference type="HOGENOM" id="CLU_076037_0_0_7"/>
<dbReference type="STRING" id="448385.sce9174"/>
<evidence type="ECO:0000313" key="4">
    <source>
        <dbReference type="EMBL" id="CAN99347.1"/>
    </source>
</evidence>
<name>A9GDF1_SORC5</name>
<dbReference type="PIRSF" id="PIRSF011362">
    <property type="entry name" value="Fruiting_body_devlp_DevR"/>
    <property type="match status" value="1"/>
</dbReference>
<keyword evidence="5" id="KW-1185">Reference proteome</keyword>
<protein>
    <submittedName>
        <fullName evidence="4">Fruiting body developmental protein R</fullName>
    </submittedName>
</protein>
<proteinExistence type="predicted"/>
<evidence type="ECO:0000256" key="3">
    <source>
        <dbReference type="SAM" id="MobiDB-lite"/>
    </source>
</evidence>
<dbReference type="InterPro" id="IPR010154">
    <property type="entry name" value="CRISPR-assoc_Cas7/Cst2/DevR"/>
</dbReference>
<evidence type="ECO:0000256" key="1">
    <source>
        <dbReference type="ARBA" id="ARBA00023118"/>
    </source>
</evidence>
<dbReference type="KEGG" id="scl:sce9174"/>
<dbReference type="EMBL" id="AM746676">
    <property type="protein sequence ID" value="CAN99347.1"/>
    <property type="molecule type" value="Genomic_DNA"/>
</dbReference>
<sequence length="339" mass="36383">MATNYLYGTVLTGEAVAANNRGENIGNTTTLQKVFLQDDLHTSVSAESIRFAIRYRFQLQGLRVNRSYSGTLGRLEYVDEKRAGWDPSGEVFVDDDLMGFMDAAAAAKEREEEDTDEGEEDADAAGAKGSSGKKGKQAAKPKVKGKTTKRPSPLSIGRAVSLRPYRGELSYNAVSGEKEKGKLSLYSAEMHTTEYQYSFGLNLGDVVDKRNIGHLVDAILDPPPVAGNHARFAYDFSPASIVLRLTQAHSPRIQNCFEHDEGRRTYKVDRLLQRVESGDVPAGELIVAGELVATPAGARLRELGATVLPGIAAAGAEARARIARLGGLFAAVAAPGAKG</sequence>
<dbReference type="BioCyc" id="SCEL448385:SCE_RS46960-MONOMER"/>
<evidence type="ECO:0000313" key="5">
    <source>
        <dbReference type="Proteomes" id="UP000002139"/>
    </source>
</evidence>
<dbReference type="GO" id="GO:0051607">
    <property type="term" value="P:defense response to virus"/>
    <property type="evidence" value="ECO:0007669"/>
    <property type="project" value="UniProtKB-KW"/>
</dbReference>
<dbReference type="OrthoDB" id="9781560at2"/>
<dbReference type="Proteomes" id="UP000002139">
    <property type="component" value="Chromosome"/>
</dbReference>
<dbReference type="RefSeq" id="WP_012241782.1">
    <property type="nucleotide sequence ID" value="NC_010162.1"/>
</dbReference>
<organism evidence="4 5">
    <name type="scientific">Sorangium cellulosum (strain So ce56)</name>
    <name type="common">Polyangium cellulosum (strain So ce56)</name>
    <dbReference type="NCBI Taxonomy" id="448385"/>
    <lineage>
        <taxon>Bacteria</taxon>
        <taxon>Pseudomonadati</taxon>
        <taxon>Myxococcota</taxon>
        <taxon>Polyangia</taxon>
        <taxon>Polyangiales</taxon>
        <taxon>Polyangiaceae</taxon>
        <taxon>Sorangium</taxon>
    </lineage>
</organism>
<reference evidence="4 5" key="1">
    <citation type="journal article" date="2007" name="Nat. Biotechnol.">
        <title>Complete genome sequence of the myxobacterium Sorangium cellulosum.</title>
        <authorList>
            <person name="Schneiker S."/>
            <person name="Perlova O."/>
            <person name="Kaiser O."/>
            <person name="Gerth K."/>
            <person name="Alici A."/>
            <person name="Altmeyer M.O."/>
            <person name="Bartels D."/>
            <person name="Bekel T."/>
            <person name="Beyer S."/>
            <person name="Bode E."/>
            <person name="Bode H.B."/>
            <person name="Bolten C.J."/>
            <person name="Choudhuri J.V."/>
            <person name="Doss S."/>
            <person name="Elnakady Y.A."/>
            <person name="Frank B."/>
            <person name="Gaigalat L."/>
            <person name="Goesmann A."/>
            <person name="Groeger C."/>
            <person name="Gross F."/>
            <person name="Jelsbak L."/>
            <person name="Jelsbak L."/>
            <person name="Kalinowski J."/>
            <person name="Kegler C."/>
            <person name="Knauber T."/>
            <person name="Konietzny S."/>
            <person name="Kopp M."/>
            <person name="Krause L."/>
            <person name="Krug D."/>
            <person name="Linke B."/>
            <person name="Mahmud T."/>
            <person name="Martinez-Arias R."/>
            <person name="McHardy A.C."/>
            <person name="Merai M."/>
            <person name="Meyer F."/>
            <person name="Mormann S."/>
            <person name="Munoz-Dorado J."/>
            <person name="Perez J."/>
            <person name="Pradella S."/>
            <person name="Rachid S."/>
            <person name="Raddatz G."/>
            <person name="Rosenau F."/>
            <person name="Rueckert C."/>
            <person name="Sasse F."/>
            <person name="Scharfe M."/>
            <person name="Schuster S.C."/>
            <person name="Suen G."/>
            <person name="Treuner-Lange A."/>
            <person name="Velicer G.J."/>
            <person name="Vorholter F.-J."/>
            <person name="Weissman K.J."/>
            <person name="Welch R.D."/>
            <person name="Wenzel S.C."/>
            <person name="Whitworth D.E."/>
            <person name="Wilhelm S."/>
            <person name="Wittmann C."/>
            <person name="Bloecker H."/>
            <person name="Puehler A."/>
            <person name="Mueller R."/>
        </authorList>
    </citation>
    <scope>NUCLEOTIDE SEQUENCE [LARGE SCALE GENOMIC DNA]</scope>
    <source>
        <strain evidence="5">So ce56</strain>
    </source>
</reference>
<evidence type="ECO:0000256" key="2">
    <source>
        <dbReference type="ARBA" id="ARBA00025626"/>
    </source>
</evidence>
<dbReference type="AlphaFoldDB" id="A9GDF1"/>
<feature type="compositionally biased region" description="Basic residues" evidence="3">
    <location>
        <begin position="131"/>
        <end position="149"/>
    </location>
</feature>
<dbReference type="eggNOG" id="COG1857">
    <property type="taxonomic scope" value="Bacteria"/>
</dbReference>
<dbReference type="InterPro" id="IPR016581">
    <property type="entry name" value="Cas7/Cst2/DevR_bac"/>
</dbReference>
<gene>
    <name evidence="4" type="primary">devR</name>
    <name evidence="4" type="ordered locus">sce9174</name>
</gene>
<feature type="region of interest" description="Disordered" evidence="3">
    <location>
        <begin position="106"/>
        <end position="157"/>
    </location>
</feature>
<feature type="compositionally biased region" description="Acidic residues" evidence="3">
    <location>
        <begin position="111"/>
        <end position="123"/>
    </location>
</feature>
<accession>A9GDF1</accession>
<comment type="function">
    <text evidence="2">CRISPR (clustered regularly interspaced short palindromic repeat) is an adaptive immune system that provides protection against mobile genetic elements (viruses, transposable elements and conjugative plasmids). CRISPR clusters contain spacers, sequences complementary to antecedent mobile elements, and target invading nucleic acids. CRISPR clusters are transcribed and processed into CRISPR RNA (crRNA).</text>
</comment>
<dbReference type="Pfam" id="PF01905">
    <property type="entry name" value="DevR"/>
    <property type="match status" value="1"/>
</dbReference>